<dbReference type="InterPro" id="IPR000326">
    <property type="entry name" value="PAP2/HPO"/>
</dbReference>
<gene>
    <name evidence="2" type="ORF">EVOR1521_LOCUS17829</name>
</gene>
<evidence type="ECO:0000259" key="1">
    <source>
        <dbReference type="SMART" id="SM00014"/>
    </source>
</evidence>
<name>A0AA36ITY2_9DINO</name>
<dbReference type="InterPro" id="IPR036938">
    <property type="entry name" value="PAP2/HPO_sf"/>
</dbReference>
<dbReference type="Pfam" id="PF01569">
    <property type="entry name" value="PAP2"/>
    <property type="match status" value="1"/>
</dbReference>
<keyword evidence="3" id="KW-1185">Reference proteome</keyword>
<comment type="caution">
    <text evidence="2">The sequence shown here is derived from an EMBL/GenBank/DDBJ whole genome shotgun (WGS) entry which is preliminary data.</text>
</comment>
<proteinExistence type="predicted"/>
<feature type="domain" description="Phosphatidic acid phosphatase type 2/haloperoxidase" evidence="1">
    <location>
        <begin position="56"/>
        <end position="169"/>
    </location>
</feature>
<reference evidence="2" key="1">
    <citation type="submission" date="2023-08" db="EMBL/GenBank/DDBJ databases">
        <authorList>
            <person name="Chen Y."/>
            <person name="Shah S."/>
            <person name="Dougan E. K."/>
            <person name="Thang M."/>
            <person name="Chan C."/>
        </authorList>
    </citation>
    <scope>NUCLEOTIDE SEQUENCE</scope>
</reference>
<dbReference type="CDD" id="cd01610">
    <property type="entry name" value="PAP2_like"/>
    <property type="match status" value="1"/>
</dbReference>
<dbReference type="SUPFAM" id="SSF48317">
    <property type="entry name" value="Acid phosphatase/Vanadium-dependent haloperoxidase"/>
    <property type="match status" value="1"/>
</dbReference>
<organism evidence="2 3">
    <name type="scientific">Effrenium voratum</name>
    <dbReference type="NCBI Taxonomy" id="2562239"/>
    <lineage>
        <taxon>Eukaryota</taxon>
        <taxon>Sar</taxon>
        <taxon>Alveolata</taxon>
        <taxon>Dinophyceae</taxon>
        <taxon>Suessiales</taxon>
        <taxon>Symbiodiniaceae</taxon>
        <taxon>Effrenium</taxon>
    </lineage>
</organism>
<dbReference type="EMBL" id="CAUJNA010002424">
    <property type="protein sequence ID" value="CAJ1392826.1"/>
    <property type="molecule type" value="Genomic_DNA"/>
</dbReference>
<dbReference type="Proteomes" id="UP001178507">
    <property type="component" value="Unassembled WGS sequence"/>
</dbReference>
<dbReference type="SMART" id="SM00014">
    <property type="entry name" value="acidPPc"/>
    <property type="match status" value="1"/>
</dbReference>
<dbReference type="PANTHER" id="PTHR14969">
    <property type="entry name" value="SPHINGOSINE-1-PHOSPHATE PHOSPHOHYDROLASE"/>
    <property type="match status" value="1"/>
</dbReference>
<sequence length="228" mass="24802">MAFLSRLLELDVRWTKWAQSMSLGYLEVLVYPGSLAFSWEGVGVSLFIAGTLYGFQPLRQVLFALSYGQVLNRALKMSFQRQRPVPPEVRRLFRTIIPKENSADGAAFPSGDTMAGSVTGASLALAGCGSGWWLLGLYVGFGRVYFLAHHWLDVIVGYLEGCAVSLLSAQVIRAHEGFDREQLWGLLLGTVGFALAMKTTKKLHSGAKASHVLLLGVGMGLLIAAPRI</sequence>
<dbReference type="Gene3D" id="1.20.144.10">
    <property type="entry name" value="Phosphatidic acid phosphatase type 2/haloperoxidase"/>
    <property type="match status" value="1"/>
</dbReference>
<evidence type="ECO:0000313" key="3">
    <source>
        <dbReference type="Proteomes" id="UP001178507"/>
    </source>
</evidence>
<dbReference type="AlphaFoldDB" id="A0AA36ITY2"/>
<evidence type="ECO:0000313" key="2">
    <source>
        <dbReference type="EMBL" id="CAJ1392826.1"/>
    </source>
</evidence>
<accession>A0AA36ITY2</accession>
<dbReference type="PANTHER" id="PTHR14969:SF13">
    <property type="entry name" value="AT30094P"/>
    <property type="match status" value="1"/>
</dbReference>
<protein>
    <recommendedName>
        <fullName evidence="1">Phosphatidic acid phosphatase type 2/haloperoxidase domain-containing protein</fullName>
    </recommendedName>
</protein>